<dbReference type="Proteomes" id="UP001167864">
    <property type="component" value="Unassembled WGS sequence"/>
</dbReference>
<organism evidence="6 8">
    <name type="scientific">Yersinia nurmii</name>
    <dbReference type="NCBI Taxonomy" id="685706"/>
    <lineage>
        <taxon>Bacteria</taxon>
        <taxon>Pseudomonadati</taxon>
        <taxon>Pseudomonadota</taxon>
        <taxon>Gammaproteobacteria</taxon>
        <taxon>Enterobacterales</taxon>
        <taxon>Yersiniaceae</taxon>
        <taxon>Yersinia</taxon>
    </lineage>
</organism>
<dbReference type="InterPro" id="IPR016032">
    <property type="entry name" value="Sig_transdc_resp-reg_C-effctor"/>
</dbReference>
<keyword evidence="7" id="KW-1185">Reference proteome</keyword>
<protein>
    <submittedName>
        <fullName evidence="5">Reguatory protein</fullName>
    </submittedName>
    <submittedName>
        <fullName evidence="6">Winged helix-turn-helix domain-containing protein</fullName>
    </submittedName>
</protein>
<dbReference type="GO" id="GO:0006355">
    <property type="term" value="P:regulation of DNA-templated transcription"/>
    <property type="evidence" value="ECO:0007669"/>
    <property type="project" value="InterPro"/>
</dbReference>
<dbReference type="Pfam" id="PF00486">
    <property type="entry name" value="Trans_reg_C"/>
    <property type="match status" value="1"/>
</dbReference>
<dbReference type="EMBL" id="JAUEHU010000008">
    <property type="protein sequence ID" value="MDN0087713.1"/>
    <property type="molecule type" value="Genomic_DNA"/>
</dbReference>
<gene>
    <name evidence="5" type="primary">cadC</name>
    <name evidence="5" type="ORF">ERS137967_02690</name>
    <name evidence="6" type="ORF">QVN42_09960</name>
</gene>
<evidence type="ECO:0000259" key="4">
    <source>
        <dbReference type="PROSITE" id="PS51755"/>
    </source>
</evidence>
<feature type="domain" description="OmpR/PhoB-type" evidence="4">
    <location>
        <begin position="1"/>
        <end position="97"/>
    </location>
</feature>
<dbReference type="AlphaFoldDB" id="A0AAW7JXD4"/>
<keyword evidence="1 2" id="KW-0238">DNA-binding</keyword>
<evidence type="ECO:0000313" key="6">
    <source>
        <dbReference type="EMBL" id="MDN0087713.1"/>
    </source>
</evidence>
<evidence type="ECO:0000256" key="1">
    <source>
        <dbReference type="ARBA" id="ARBA00023125"/>
    </source>
</evidence>
<evidence type="ECO:0000313" key="5">
    <source>
        <dbReference type="EMBL" id="CNE84994.1"/>
    </source>
</evidence>
<comment type="caution">
    <text evidence="6">The sequence shown here is derived from an EMBL/GenBank/DDBJ whole genome shotgun (WGS) entry which is preliminary data.</text>
</comment>
<dbReference type="Gene3D" id="1.10.10.10">
    <property type="entry name" value="Winged helix-like DNA-binding domain superfamily/Winged helix DNA-binding domain"/>
    <property type="match status" value="1"/>
</dbReference>
<keyword evidence="3" id="KW-1133">Transmembrane helix</keyword>
<feature type="transmembrane region" description="Helical" evidence="3">
    <location>
        <begin position="136"/>
        <end position="158"/>
    </location>
</feature>
<dbReference type="RefSeq" id="WP_049599794.1">
    <property type="nucleotide sequence ID" value="NZ_CPYD01000010.1"/>
</dbReference>
<evidence type="ECO:0000256" key="2">
    <source>
        <dbReference type="PROSITE-ProRule" id="PRU01091"/>
    </source>
</evidence>
<dbReference type="GO" id="GO:0003677">
    <property type="term" value="F:DNA binding"/>
    <property type="evidence" value="ECO:0007669"/>
    <property type="project" value="UniProtKB-UniRule"/>
</dbReference>
<dbReference type="EMBL" id="CPYD01000010">
    <property type="protein sequence ID" value="CNE84994.1"/>
    <property type="molecule type" value="Genomic_DNA"/>
</dbReference>
<dbReference type="InterPro" id="IPR001867">
    <property type="entry name" value="OmpR/PhoB-type_DNA-bd"/>
</dbReference>
<accession>A0AAW7JXD4</accession>
<dbReference type="PROSITE" id="PS51755">
    <property type="entry name" value="OMPR_PHOB"/>
    <property type="match status" value="1"/>
</dbReference>
<feature type="DNA-binding region" description="OmpR/PhoB-type" evidence="2">
    <location>
        <begin position="1"/>
        <end position="97"/>
    </location>
</feature>
<reference evidence="5 7" key="1">
    <citation type="submission" date="2015-03" db="EMBL/GenBank/DDBJ databases">
        <authorList>
            <consortium name="Pathogen Informatics"/>
            <person name="Murphy D."/>
        </authorList>
    </citation>
    <scope>NUCLEOTIDE SEQUENCE [LARGE SCALE GENOMIC DNA]</scope>
    <source>
        <strain evidence="5">Type strain: CIP110231</strain>
        <strain evidence="7">type strain: CIP110231</strain>
    </source>
</reference>
<keyword evidence="3" id="KW-0472">Membrane</keyword>
<reference evidence="6" key="2">
    <citation type="submission" date="2023-06" db="EMBL/GenBank/DDBJ databases">
        <authorList>
            <person name="Polev D.E."/>
            <person name="Saitova A.T."/>
            <person name="Bogumilchik E.A."/>
            <person name="Kokorina G.I."/>
            <person name="Voskresenskaia E.A."/>
        </authorList>
    </citation>
    <scope>NUCLEOTIDE SEQUENCE</scope>
    <source>
        <strain evidence="6">2145 StPb PI</strain>
    </source>
</reference>
<keyword evidence="3" id="KW-0812">Transmembrane</keyword>
<dbReference type="GO" id="GO:0000160">
    <property type="term" value="P:phosphorelay signal transduction system"/>
    <property type="evidence" value="ECO:0007669"/>
    <property type="project" value="InterPro"/>
</dbReference>
<proteinExistence type="predicted"/>
<dbReference type="InterPro" id="IPR036388">
    <property type="entry name" value="WH-like_DNA-bd_sf"/>
</dbReference>
<sequence>MDRIFIGDITFTPKIRAVEHDGNEVKLRNKESEVLALLCDNYPDPVSREQIEKTIWTDSYVTDNTLTQTISNLRNALNDKKHELIITIPKKGYCLGLEPKWIFYKDDESELNPTAADVIKDDTQLISRDVRKPFQLTQLLLVILSFSAAFYFSFFFFFNEYQINIFKVKYQDLPILINLDEKKDADFLKLYRKHPNLMLKKNSDGSYNVCGRVDSEFLCTRK</sequence>
<dbReference type="SMART" id="SM00862">
    <property type="entry name" value="Trans_reg_C"/>
    <property type="match status" value="1"/>
</dbReference>
<dbReference type="SUPFAM" id="SSF46894">
    <property type="entry name" value="C-terminal effector domain of the bipartite response regulators"/>
    <property type="match status" value="1"/>
</dbReference>
<dbReference type="Proteomes" id="UP000040578">
    <property type="component" value="Unassembled WGS sequence"/>
</dbReference>
<dbReference type="CDD" id="cd00383">
    <property type="entry name" value="trans_reg_C"/>
    <property type="match status" value="1"/>
</dbReference>
<evidence type="ECO:0000256" key="3">
    <source>
        <dbReference type="SAM" id="Phobius"/>
    </source>
</evidence>
<name>A0AAW7JXD4_9GAMM</name>
<evidence type="ECO:0000313" key="8">
    <source>
        <dbReference type="Proteomes" id="UP001167864"/>
    </source>
</evidence>
<evidence type="ECO:0000313" key="7">
    <source>
        <dbReference type="Proteomes" id="UP000040578"/>
    </source>
</evidence>